<keyword evidence="4 7" id="KW-0472">Membrane</keyword>
<feature type="region of interest" description="Disordered" evidence="6">
    <location>
        <begin position="312"/>
        <end position="415"/>
    </location>
</feature>
<proteinExistence type="inferred from homology"/>
<dbReference type="InterPro" id="IPR052337">
    <property type="entry name" value="SAT4-like"/>
</dbReference>
<comment type="subcellular location">
    <subcellularLocation>
        <location evidence="1">Membrane</location>
        <topology evidence="1">Multi-pass membrane protein</topology>
    </subcellularLocation>
</comment>
<feature type="transmembrane region" description="Helical" evidence="7">
    <location>
        <begin position="143"/>
        <end position="168"/>
    </location>
</feature>
<accession>A0A6A5TQE6</accession>
<dbReference type="Pfam" id="PF20684">
    <property type="entry name" value="Fung_rhodopsin"/>
    <property type="match status" value="1"/>
</dbReference>
<feature type="transmembrane region" description="Helical" evidence="7">
    <location>
        <begin position="225"/>
        <end position="246"/>
    </location>
</feature>
<dbReference type="AlphaFoldDB" id="A0A6A5TQE6"/>
<evidence type="ECO:0000256" key="3">
    <source>
        <dbReference type="ARBA" id="ARBA00022989"/>
    </source>
</evidence>
<feature type="compositionally biased region" description="Low complexity" evidence="6">
    <location>
        <begin position="367"/>
        <end position="383"/>
    </location>
</feature>
<evidence type="ECO:0000313" key="9">
    <source>
        <dbReference type="EMBL" id="KAF1954871.1"/>
    </source>
</evidence>
<feature type="transmembrane region" description="Helical" evidence="7">
    <location>
        <begin position="65"/>
        <end position="91"/>
    </location>
</feature>
<evidence type="ECO:0000256" key="5">
    <source>
        <dbReference type="ARBA" id="ARBA00038359"/>
    </source>
</evidence>
<feature type="transmembrane region" description="Helical" evidence="7">
    <location>
        <begin position="111"/>
        <end position="131"/>
    </location>
</feature>
<dbReference type="PANTHER" id="PTHR33048">
    <property type="entry name" value="PTH11-LIKE INTEGRAL MEMBRANE PROTEIN (AFU_ORTHOLOGUE AFUA_5G11245)"/>
    <property type="match status" value="1"/>
</dbReference>
<evidence type="ECO:0000256" key="6">
    <source>
        <dbReference type="SAM" id="MobiDB-lite"/>
    </source>
</evidence>
<evidence type="ECO:0000256" key="4">
    <source>
        <dbReference type="ARBA" id="ARBA00023136"/>
    </source>
</evidence>
<gene>
    <name evidence="9" type="ORF">CC80DRAFT_550043</name>
</gene>
<dbReference type="GO" id="GO:0016020">
    <property type="term" value="C:membrane"/>
    <property type="evidence" value="ECO:0007669"/>
    <property type="project" value="UniProtKB-SubCell"/>
</dbReference>
<evidence type="ECO:0000256" key="1">
    <source>
        <dbReference type="ARBA" id="ARBA00004141"/>
    </source>
</evidence>
<dbReference type="InterPro" id="IPR049326">
    <property type="entry name" value="Rhodopsin_dom_fungi"/>
</dbReference>
<evidence type="ECO:0000313" key="10">
    <source>
        <dbReference type="Proteomes" id="UP000800035"/>
    </source>
</evidence>
<dbReference type="PANTHER" id="PTHR33048:SF47">
    <property type="entry name" value="INTEGRAL MEMBRANE PROTEIN-RELATED"/>
    <property type="match status" value="1"/>
</dbReference>
<dbReference type="EMBL" id="ML976997">
    <property type="protein sequence ID" value="KAF1954871.1"/>
    <property type="molecule type" value="Genomic_DNA"/>
</dbReference>
<keyword evidence="3 7" id="KW-1133">Transmembrane helix</keyword>
<evidence type="ECO:0000256" key="2">
    <source>
        <dbReference type="ARBA" id="ARBA00022692"/>
    </source>
</evidence>
<keyword evidence="10" id="KW-1185">Reference proteome</keyword>
<reference evidence="9" key="1">
    <citation type="journal article" date="2020" name="Stud. Mycol.">
        <title>101 Dothideomycetes genomes: a test case for predicting lifestyles and emergence of pathogens.</title>
        <authorList>
            <person name="Haridas S."/>
            <person name="Albert R."/>
            <person name="Binder M."/>
            <person name="Bloem J."/>
            <person name="Labutti K."/>
            <person name="Salamov A."/>
            <person name="Andreopoulos B."/>
            <person name="Baker S."/>
            <person name="Barry K."/>
            <person name="Bills G."/>
            <person name="Bluhm B."/>
            <person name="Cannon C."/>
            <person name="Castanera R."/>
            <person name="Culley D."/>
            <person name="Daum C."/>
            <person name="Ezra D."/>
            <person name="Gonzalez J."/>
            <person name="Henrissat B."/>
            <person name="Kuo A."/>
            <person name="Liang C."/>
            <person name="Lipzen A."/>
            <person name="Lutzoni F."/>
            <person name="Magnuson J."/>
            <person name="Mondo S."/>
            <person name="Nolan M."/>
            <person name="Ohm R."/>
            <person name="Pangilinan J."/>
            <person name="Park H.-J."/>
            <person name="Ramirez L."/>
            <person name="Alfaro M."/>
            <person name="Sun H."/>
            <person name="Tritt A."/>
            <person name="Yoshinaga Y."/>
            <person name="Zwiers L.-H."/>
            <person name="Turgeon B."/>
            <person name="Goodwin S."/>
            <person name="Spatafora J."/>
            <person name="Crous P."/>
            <person name="Grigoriev I."/>
        </authorList>
    </citation>
    <scope>NUCLEOTIDE SEQUENCE</scope>
    <source>
        <strain evidence="9">CBS 675.92</strain>
    </source>
</reference>
<evidence type="ECO:0000256" key="7">
    <source>
        <dbReference type="SAM" id="Phobius"/>
    </source>
</evidence>
<organism evidence="9 10">
    <name type="scientific">Byssothecium circinans</name>
    <dbReference type="NCBI Taxonomy" id="147558"/>
    <lineage>
        <taxon>Eukaryota</taxon>
        <taxon>Fungi</taxon>
        <taxon>Dikarya</taxon>
        <taxon>Ascomycota</taxon>
        <taxon>Pezizomycotina</taxon>
        <taxon>Dothideomycetes</taxon>
        <taxon>Pleosporomycetidae</taxon>
        <taxon>Pleosporales</taxon>
        <taxon>Massarineae</taxon>
        <taxon>Massarinaceae</taxon>
        <taxon>Byssothecium</taxon>
    </lineage>
</organism>
<dbReference type="OrthoDB" id="5342292at2759"/>
<protein>
    <recommendedName>
        <fullName evidence="8">Rhodopsin domain-containing protein</fullName>
    </recommendedName>
</protein>
<dbReference type="Proteomes" id="UP000800035">
    <property type="component" value="Unassembled WGS sequence"/>
</dbReference>
<feature type="domain" description="Rhodopsin" evidence="8">
    <location>
        <begin position="49"/>
        <end position="287"/>
    </location>
</feature>
<name>A0A6A5TQE6_9PLEO</name>
<feature type="compositionally biased region" description="Polar residues" evidence="6">
    <location>
        <begin position="335"/>
        <end position="347"/>
    </location>
</feature>
<comment type="similarity">
    <text evidence="5">Belongs to the SAT4 family.</text>
</comment>
<evidence type="ECO:0000259" key="8">
    <source>
        <dbReference type="Pfam" id="PF20684"/>
    </source>
</evidence>
<feature type="transmembrane region" description="Helical" evidence="7">
    <location>
        <begin position="32"/>
        <end position="53"/>
    </location>
</feature>
<sequence>MPALLLRSPFTSTVGQDPTTITNDSMSIPADFIAAASICLFLTVSAVCLRVFTKVVDLRRVQVEDYAIILAGAGFVAFMGLLFTGSGAGLGRNDTTLSFEQRKRALQFSNGLDIVNTPIMFFVKIAILIQLDRLFSGARKTLVYWGVRALMAINAVFYSAMLFVYIFACNPRSKLFDSNMDGTCIDQSASMISTASVDIASNSIILIISIWGVSTLQLSVKRQTLVALVLGLGSFACIASVCRLVYGVKIGTDENYAAAIWPVHLWSLAELTSLILCACCPTFPHLYRYTQGERTPKHSKWPMDKKSSVDIPLFDLEKQTPKKGTMSKKFIKATKPTSDGLSRNVSASLPKRSKSQNTGRFNPRANSPSTSTTPSRSTSRTSSKLTTRHPPRSFSRNRDRTSSPTPIEPHKALPCAPIRHISNARHPLQTMSVYDENDSIDVAPITPSSPTQSHFPLSPTSTHAPISPAQTEFSVAQTEFSVAEVEDARPMRILPVYFATIRKTVSVRISSHTNLGSPMSWRKPSFGW</sequence>
<feature type="compositionally biased region" description="Polar residues" evidence="6">
    <location>
        <begin position="355"/>
        <end position="366"/>
    </location>
</feature>
<keyword evidence="2 7" id="KW-0812">Transmembrane</keyword>
<feature type="transmembrane region" description="Helical" evidence="7">
    <location>
        <begin position="188"/>
        <end position="213"/>
    </location>
</feature>